<dbReference type="AlphaFoldDB" id="A0A2M8R7C6"/>
<comment type="caution">
    <text evidence="1">The sequence shown here is derived from an EMBL/GenBank/DDBJ whole genome shotgun (WGS) entry which is preliminary data.</text>
</comment>
<reference evidence="1 2" key="1">
    <citation type="submission" date="2017-11" db="EMBL/GenBank/DDBJ databases">
        <title>Bradyrhizobium forestalis sp. nov., an efficient nitrogen-fixing bacterium isolated from nodules of forest legume species in the Amazon.</title>
        <authorList>
            <person name="Costa E.M."/>
            <person name="Guimaraes A."/>
            <person name="Carvalho T.S."/>
            <person name="Rodrigues T.L."/>
            <person name="Ribeiro P.R.A."/>
            <person name="Lebbe L."/>
            <person name="Willems A."/>
            <person name="Moreira F.M.S."/>
        </authorList>
    </citation>
    <scope>NUCLEOTIDE SEQUENCE [LARGE SCALE GENOMIC DNA]</scope>
    <source>
        <strain evidence="1 2">INPA54B</strain>
    </source>
</reference>
<accession>A0A2M8R7C6</accession>
<dbReference type="InterPro" id="IPR021937">
    <property type="entry name" value="DUF3551"/>
</dbReference>
<sequence length="88" mass="9580">MRYLLLIGVLALPILVGSGSRSTAGSRAHSYTSPVRQDVYCLQGRSWGYPGNCQFSTYDQCVATASGTYAYCGINPTYAFGRQGRQSR</sequence>
<evidence type="ECO:0000313" key="1">
    <source>
        <dbReference type="EMBL" id="PJG53731.1"/>
    </source>
</evidence>
<evidence type="ECO:0008006" key="3">
    <source>
        <dbReference type="Google" id="ProtNLM"/>
    </source>
</evidence>
<dbReference type="RefSeq" id="WP_100233346.1">
    <property type="nucleotide sequence ID" value="NZ_PGVG01000014.1"/>
</dbReference>
<dbReference type="Pfam" id="PF12071">
    <property type="entry name" value="DUF3551"/>
    <property type="match status" value="1"/>
</dbReference>
<dbReference type="Proteomes" id="UP000231194">
    <property type="component" value="Unassembled WGS sequence"/>
</dbReference>
<keyword evidence="2" id="KW-1185">Reference proteome</keyword>
<evidence type="ECO:0000313" key="2">
    <source>
        <dbReference type="Proteomes" id="UP000231194"/>
    </source>
</evidence>
<name>A0A2M8R7C6_9BRAD</name>
<dbReference type="OrthoDB" id="8255753at2"/>
<gene>
    <name evidence="1" type="ORF">CVM73_18505</name>
</gene>
<protein>
    <recommendedName>
        <fullName evidence="3">DUF3551 domain-containing protein</fullName>
    </recommendedName>
</protein>
<proteinExistence type="predicted"/>
<organism evidence="1 2">
    <name type="scientific">Bradyrhizobium forestalis</name>
    <dbReference type="NCBI Taxonomy" id="1419263"/>
    <lineage>
        <taxon>Bacteria</taxon>
        <taxon>Pseudomonadati</taxon>
        <taxon>Pseudomonadota</taxon>
        <taxon>Alphaproteobacteria</taxon>
        <taxon>Hyphomicrobiales</taxon>
        <taxon>Nitrobacteraceae</taxon>
        <taxon>Bradyrhizobium</taxon>
    </lineage>
</organism>
<dbReference type="EMBL" id="PGVG01000014">
    <property type="protein sequence ID" value="PJG53731.1"/>
    <property type="molecule type" value="Genomic_DNA"/>
</dbReference>